<accession>A0A2N3HVY1</accession>
<dbReference type="AlphaFoldDB" id="A0A2N3HVY1"/>
<evidence type="ECO:0000313" key="2">
    <source>
        <dbReference type="Proteomes" id="UP000233535"/>
    </source>
</evidence>
<sequence>MTILLLFVVIGAKSQTISEKLGAVVSNFEITSATQPIELTNQIILKQNVTKHYDKDDDNEYAYYERYFLQFISKSKLIETKRSAIRKEVLLRSNLDFHLYDYFVTLFDEKGGVIHEFTCERKGGFTRDFYSDTVGYYAYSVELKGFPLILLDEVKRIDIQIID</sequence>
<proteinExistence type="predicted"/>
<name>A0A2N3HVY1_9BACT</name>
<protein>
    <submittedName>
        <fullName evidence="1">Uncharacterized protein</fullName>
    </submittedName>
</protein>
<reference evidence="1 2" key="1">
    <citation type="journal article" date="2017" name="Front. Microbiol.">
        <title>Labilibaculum manganireducens gen. nov., sp. nov. and Labilibaculum filiforme sp. nov., Novel Bacteroidetes Isolated from Subsurface Sediments of the Baltic Sea.</title>
        <authorList>
            <person name="Vandieken V."/>
            <person name="Marshall I.P."/>
            <person name="Niemann H."/>
            <person name="Engelen B."/>
            <person name="Cypionka H."/>
        </authorList>
    </citation>
    <scope>NUCLEOTIDE SEQUENCE [LARGE SCALE GENOMIC DNA]</scope>
    <source>
        <strain evidence="1 2">59.16B</strain>
    </source>
</reference>
<organism evidence="1 2">
    <name type="scientific">Labilibaculum filiforme</name>
    <dbReference type="NCBI Taxonomy" id="1940526"/>
    <lineage>
        <taxon>Bacteria</taxon>
        <taxon>Pseudomonadati</taxon>
        <taxon>Bacteroidota</taxon>
        <taxon>Bacteroidia</taxon>
        <taxon>Marinilabiliales</taxon>
        <taxon>Marinifilaceae</taxon>
        <taxon>Labilibaculum</taxon>
    </lineage>
</organism>
<gene>
    <name evidence="1" type="ORF">BZG02_12975</name>
</gene>
<evidence type="ECO:0000313" key="1">
    <source>
        <dbReference type="EMBL" id="PKQ62226.1"/>
    </source>
</evidence>
<dbReference type="EMBL" id="MVDD01000009">
    <property type="protein sequence ID" value="PKQ62226.1"/>
    <property type="molecule type" value="Genomic_DNA"/>
</dbReference>
<dbReference type="Proteomes" id="UP000233535">
    <property type="component" value="Unassembled WGS sequence"/>
</dbReference>
<keyword evidence="2" id="KW-1185">Reference proteome</keyword>
<comment type="caution">
    <text evidence="1">The sequence shown here is derived from an EMBL/GenBank/DDBJ whole genome shotgun (WGS) entry which is preliminary data.</text>
</comment>